<dbReference type="InterPro" id="IPR000504">
    <property type="entry name" value="RRM_dom"/>
</dbReference>
<dbReference type="PANTHER" id="PTHR48039:SF5">
    <property type="entry name" value="RNA-BINDING PROTEIN 28"/>
    <property type="match status" value="1"/>
</dbReference>
<dbReference type="Proteomes" id="UP001150925">
    <property type="component" value="Unassembled WGS sequence"/>
</dbReference>
<dbReference type="PANTHER" id="PTHR48039">
    <property type="entry name" value="RNA-BINDING MOTIF PROTEIN 14B"/>
    <property type="match status" value="1"/>
</dbReference>
<reference evidence="8" key="1">
    <citation type="submission" date="2022-07" db="EMBL/GenBank/DDBJ databases">
        <title>Phylogenomic reconstructions and comparative analyses of Kickxellomycotina fungi.</title>
        <authorList>
            <person name="Reynolds N.K."/>
            <person name="Stajich J.E."/>
            <person name="Barry K."/>
            <person name="Grigoriev I.V."/>
            <person name="Crous P."/>
            <person name="Smith M.E."/>
        </authorList>
    </citation>
    <scope>NUCLEOTIDE SEQUENCE</scope>
    <source>
        <strain evidence="8">RSA 1196</strain>
    </source>
</reference>
<comment type="caution">
    <text evidence="8">The sequence shown here is derived from an EMBL/GenBank/DDBJ whole genome shotgun (WGS) entry which is preliminary data.</text>
</comment>
<feature type="compositionally biased region" description="Basic and acidic residues" evidence="6">
    <location>
        <begin position="872"/>
        <end position="888"/>
    </location>
</feature>
<dbReference type="InterPro" id="IPR051945">
    <property type="entry name" value="RRM_MRD1_RNA_proc_ribogen"/>
</dbReference>
<dbReference type="AlphaFoldDB" id="A0A9W8E7M1"/>
<dbReference type="OrthoDB" id="439639at2759"/>
<name>A0A9W8E7M1_9FUNG</name>
<feature type="domain" description="RRM" evidence="7">
    <location>
        <begin position="785"/>
        <end position="862"/>
    </location>
</feature>
<dbReference type="SUPFAM" id="SSF54928">
    <property type="entry name" value="RNA-binding domain, RBD"/>
    <property type="match status" value="4"/>
</dbReference>
<keyword evidence="9" id="KW-1185">Reference proteome</keyword>
<feature type="region of interest" description="Disordered" evidence="6">
    <location>
        <begin position="229"/>
        <end position="265"/>
    </location>
</feature>
<sequence>MSTRIIVKNLPKYLKDDRFREHFAATSEVTDCKLMKTPDGRSRKFGFIGYATEKAAKKAVAHFNNSFIDTSRINVEIAKPFNDPTLPRPWSSYSKGSTAYERRHNPDGTSGGTEGGSQFKVTEVGGQSTTEINDSKDHEGTSLYANTLKDPKFQEFAQVMMPRAKGKTWANDDLPQALQEAKIYDTDAGKARAMVKAVPHRKPGGEGMVVTKTHITFENSDDEYEDLPATIRDDTKLSPAADEDTTLDGDNENTTNNDMGGDDIVHDSTISDLDYLKARMGSGQLTELDKEANTVTHETESKTEVEDDASEDLHSASDSATVPEAGESPKDGVSTPLANGGIQPSNEVEEYGALNTKASDYNPQEIIMETGRLFLRNLPYTCTEEDIRKVFEPFGPLSEVHLPLDKETSKPKGFAYVLYLLPEHALAAFQELDAKFFQGRLLHILPAKEKITPKDVLETHAPKLRSGMSVVKLQRDAQRKRTGRQDFNWNSLYMSQDAVLESIAERLNVQKEDILDPSASNAAVRVALAETHVINETKQFLEEHGLVLDAFAKRERSETVILVKNIPYSTLEEELRTMFGKHGQLGRVLIPPARTMAVIEFLEAQEARSALRHLAYKKFKDSVIYLEMAPVGVFRTAYDKAVHGQVDKSTPVTTEPLLPTASPGGVDEPSPVDDPVTGATLFVKNISFDTTDQNLRRAFEAVPGLRSALIRRRDDPKRPGNTLSMGFGFVEYDSPETARKALRALQGVVVDGYSLQLKLSERGQATEITNSKPDTRAKPKGKKSAKLIIRNIPFEATKKDIRELFGNYGQIKSLRLPNKFTGGHRGFAFVEFLTAEEATRVMNSLANTHLYGRHLVIEYAEKDTTNLDELRERAEKDASKRLDPEVQQRKRRKVDDEME</sequence>
<evidence type="ECO:0000259" key="7">
    <source>
        <dbReference type="PROSITE" id="PS50102"/>
    </source>
</evidence>
<keyword evidence="3 5" id="KW-0694">RNA-binding</keyword>
<organism evidence="8 9">
    <name type="scientific">Dispira parvispora</name>
    <dbReference type="NCBI Taxonomy" id="1520584"/>
    <lineage>
        <taxon>Eukaryota</taxon>
        <taxon>Fungi</taxon>
        <taxon>Fungi incertae sedis</taxon>
        <taxon>Zoopagomycota</taxon>
        <taxon>Kickxellomycotina</taxon>
        <taxon>Dimargaritomycetes</taxon>
        <taxon>Dimargaritales</taxon>
        <taxon>Dimargaritaceae</taxon>
        <taxon>Dispira</taxon>
    </lineage>
</organism>
<feature type="domain" description="RRM" evidence="7">
    <location>
        <begin position="371"/>
        <end position="449"/>
    </location>
</feature>
<evidence type="ECO:0000256" key="3">
    <source>
        <dbReference type="ARBA" id="ARBA00022884"/>
    </source>
</evidence>
<dbReference type="Pfam" id="PF00076">
    <property type="entry name" value="RRM_1"/>
    <property type="match status" value="5"/>
</dbReference>
<proteinExistence type="predicted"/>
<feature type="compositionally biased region" description="Basic and acidic residues" evidence="6">
    <location>
        <begin position="287"/>
        <end position="304"/>
    </location>
</feature>
<comment type="subcellular location">
    <subcellularLocation>
        <location evidence="1">Nucleus</location>
    </subcellularLocation>
</comment>
<dbReference type="CDD" id="cd12565">
    <property type="entry name" value="RRM1_MRD1"/>
    <property type="match status" value="1"/>
</dbReference>
<feature type="domain" description="RRM" evidence="7">
    <location>
        <begin position="559"/>
        <end position="631"/>
    </location>
</feature>
<evidence type="ECO:0000256" key="5">
    <source>
        <dbReference type="PROSITE-ProRule" id="PRU00176"/>
    </source>
</evidence>
<feature type="region of interest" description="Disordered" evidence="6">
    <location>
        <begin position="286"/>
        <end position="345"/>
    </location>
</feature>
<dbReference type="FunFam" id="3.30.70.330:FF:000738">
    <property type="entry name" value="RNA-binding motif protein 19"/>
    <property type="match status" value="1"/>
</dbReference>
<evidence type="ECO:0000256" key="1">
    <source>
        <dbReference type="ARBA" id="ARBA00004123"/>
    </source>
</evidence>
<dbReference type="GO" id="GO:0003729">
    <property type="term" value="F:mRNA binding"/>
    <property type="evidence" value="ECO:0007669"/>
    <property type="project" value="TreeGrafter"/>
</dbReference>
<dbReference type="EMBL" id="JANBPY010000371">
    <property type="protein sequence ID" value="KAJ1967235.1"/>
    <property type="molecule type" value="Genomic_DNA"/>
</dbReference>
<dbReference type="CDD" id="cd12317">
    <property type="entry name" value="RRM4_RBM19_RRM3_MRD1"/>
    <property type="match status" value="1"/>
</dbReference>
<dbReference type="PROSITE" id="PS50102">
    <property type="entry name" value="RRM"/>
    <property type="match status" value="5"/>
</dbReference>
<dbReference type="FunFam" id="3.30.70.330:FF:000442">
    <property type="entry name" value="Multiple RNA-binding domain-containing protein 1"/>
    <property type="match status" value="1"/>
</dbReference>
<dbReference type="GO" id="GO:0005634">
    <property type="term" value="C:nucleus"/>
    <property type="evidence" value="ECO:0007669"/>
    <property type="project" value="UniProtKB-SubCell"/>
</dbReference>
<dbReference type="SMART" id="SM00360">
    <property type="entry name" value="RRM"/>
    <property type="match status" value="5"/>
</dbReference>
<keyword evidence="4" id="KW-0539">Nucleus</keyword>
<feature type="compositionally biased region" description="Acidic residues" evidence="6">
    <location>
        <begin position="241"/>
        <end position="251"/>
    </location>
</feature>
<evidence type="ECO:0000256" key="6">
    <source>
        <dbReference type="SAM" id="MobiDB-lite"/>
    </source>
</evidence>
<keyword evidence="2" id="KW-0677">Repeat</keyword>
<dbReference type="CDD" id="cd12318">
    <property type="entry name" value="RRM5_RBM19_like"/>
    <property type="match status" value="1"/>
</dbReference>
<evidence type="ECO:0000313" key="8">
    <source>
        <dbReference type="EMBL" id="KAJ1967235.1"/>
    </source>
</evidence>
<evidence type="ECO:0000256" key="4">
    <source>
        <dbReference type="ARBA" id="ARBA00023242"/>
    </source>
</evidence>
<dbReference type="InterPro" id="IPR012677">
    <property type="entry name" value="Nucleotide-bd_a/b_plait_sf"/>
</dbReference>
<gene>
    <name evidence="8" type="primary">MRD1</name>
    <name evidence="8" type="ORF">IWQ62_001986</name>
</gene>
<dbReference type="InterPro" id="IPR034423">
    <property type="entry name" value="RBM19_RRM5"/>
</dbReference>
<dbReference type="InterPro" id="IPR035979">
    <property type="entry name" value="RBD_domain_sf"/>
</dbReference>
<dbReference type="CDD" id="cd12320">
    <property type="entry name" value="RRM6_RBM19_RRM5_MRD1"/>
    <property type="match status" value="1"/>
</dbReference>
<feature type="region of interest" description="Disordered" evidence="6">
    <location>
        <begin position="872"/>
        <end position="899"/>
    </location>
</feature>
<feature type="region of interest" description="Disordered" evidence="6">
    <location>
        <begin position="649"/>
        <end position="671"/>
    </location>
</feature>
<dbReference type="Gene3D" id="3.30.70.330">
    <property type="match status" value="5"/>
</dbReference>
<feature type="domain" description="RRM" evidence="7">
    <location>
        <begin position="3"/>
        <end position="80"/>
    </location>
</feature>
<evidence type="ECO:0000313" key="9">
    <source>
        <dbReference type="Proteomes" id="UP001150925"/>
    </source>
</evidence>
<feature type="domain" description="RRM" evidence="7">
    <location>
        <begin position="679"/>
        <end position="762"/>
    </location>
</feature>
<evidence type="ECO:0000256" key="2">
    <source>
        <dbReference type="ARBA" id="ARBA00022737"/>
    </source>
</evidence>
<accession>A0A9W8E7M1</accession>
<feature type="region of interest" description="Disordered" evidence="6">
    <location>
        <begin position="84"/>
        <end position="119"/>
    </location>
</feature>
<protein>
    <submittedName>
        <fullName evidence="8">Multiple RNA-binding domain-containing protein 1</fullName>
    </submittedName>
</protein>